<protein>
    <submittedName>
        <fullName evidence="1">Uncharacterized protein</fullName>
    </submittedName>
</protein>
<gene>
    <name evidence="1" type="ORF">UFOVP222_82</name>
</gene>
<evidence type="ECO:0000313" key="1">
    <source>
        <dbReference type="EMBL" id="CAB5219514.1"/>
    </source>
</evidence>
<accession>A0A6J7WTU3</accession>
<sequence>MNKTQLKALVASYVRSVLGAAVALYLSGVTDPGKLALSLVAALVPVATRALNPKDKAFGIVPSVAVVDAALSKAKTANTKPIVDGVNDLKKLIEPAKKPATKKPVDKKTPPKK</sequence>
<proteinExistence type="predicted"/>
<reference evidence="1" key="1">
    <citation type="submission" date="2020-05" db="EMBL/GenBank/DDBJ databases">
        <authorList>
            <person name="Chiriac C."/>
            <person name="Salcher M."/>
            <person name="Ghai R."/>
            <person name="Kavagutti S V."/>
        </authorList>
    </citation>
    <scope>NUCLEOTIDE SEQUENCE</scope>
</reference>
<dbReference type="EMBL" id="LR798269">
    <property type="protein sequence ID" value="CAB5219514.1"/>
    <property type="molecule type" value="Genomic_DNA"/>
</dbReference>
<organism evidence="1">
    <name type="scientific">uncultured Caudovirales phage</name>
    <dbReference type="NCBI Taxonomy" id="2100421"/>
    <lineage>
        <taxon>Viruses</taxon>
        <taxon>Duplodnaviria</taxon>
        <taxon>Heunggongvirae</taxon>
        <taxon>Uroviricota</taxon>
        <taxon>Caudoviricetes</taxon>
        <taxon>Peduoviridae</taxon>
        <taxon>Maltschvirus</taxon>
        <taxon>Maltschvirus maltsch</taxon>
    </lineage>
</organism>
<name>A0A6J7WTU3_9CAUD</name>